<evidence type="ECO:0000256" key="1">
    <source>
        <dbReference type="ARBA" id="ARBA00008542"/>
    </source>
</evidence>
<accession>A0A926F0I6</accession>
<dbReference type="EMBL" id="JACRTK010000001">
    <property type="protein sequence ID" value="MBC8589645.1"/>
    <property type="molecule type" value="Genomic_DNA"/>
</dbReference>
<reference evidence="3 4" key="1">
    <citation type="submission" date="2020-08" db="EMBL/GenBank/DDBJ databases">
        <title>Genome public.</title>
        <authorList>
            <person name="Liu C."/>
            <person name="Sun Q."/>
        </authorList>
    </citation>
    <scope>NUCLEOTIDE SEQUENCE [LARGE SCALE GENOMIC DNA]</scope>
    <source>
        <strain evidence="3 4">NSJ-26</strain>
    </source>
</reference>
<dbReference type="AlphaFoldDB" id="A0A926F0I6"/>
<protein>
    <submittedName>
        <fullName evidence="3">Type 1 glutamine amidotransferase</fullName>
    </submittedName>
</protein>
<dbReference type="Gene3D" id="3.40.50.880">
    <property type="match status" value="1"/>
</dbReference>
<evidence type="ECO:0000313" key="3">
    <source>
        <dbReference type="EMBL" id="MBC8589645.1"/>
    </source>
</evidence>
<dbReference type="SUPFAM" id="SSF52317">
    <property type="entry name" value="Class I glutamine amidotransferase-like"/>
    <property type="match status" value="1"/>
</dbReference>
<evidence type="ECO:0000313" key="4">
    <source>
        <dbReference type="Proteomes" id="UP000601522"/>
    </source>
</evidence>
<dbReference type="InterPro" id="IPR029062">
    <property type="entry name" value="Class_I_gatase-like"/>
</dbReference>
<dbReference type="Proteomes" id="UP000601522">
    <property type="component" value="Unassembled WGS sequence"/>
</dbReference>
<dbReference type="Pfam" id="PF01965">
    <property type="entry name" value="DJ-1_PfpI"/>
    <property type="match status" value="1"/>
</dbReference>
<keyword evidence="4" id="KW-1185">Reference proteome</keyword>
<keyword evidence="3" id="KW-0315">Glutamine amidotransferase</keyword>
<evidence type="ECO:0000259" key="2">
    <source>
        <dbReference type="Pfam" id="PF01965"/>
    </source>
</evidence>
<comment type="caution">
    <text evidence="3">The sequence shown here is derived from an EMBL/GenBank/DDBJ whole genome shotgun (WGS) entry which is preliminary data.</text>
</comment>
<dbReference type="InterPro" id="IPR006286">
    <property type="entry name" value="C56_PfpI-like"/>
</dbReference>
<name>A0A926F0I6_9FIRM</name>
<sequence>MKKVAILIENLFDERELIYPYFRLLEEGYEVHLIGTEKDVNYTSKAGVSEKSTHASKEVSAKDYDGVIIPGGFSPDNMRRCKATVDFVKEMDKENKLIAAICHGPWMMASCCDLKGKRATSFYSIKDDLINAGAEYLDEEVVVDGNLITSRTPKDLPAFLKKIIEKLN</sequence>
<organism evidence="3 4">
    <name type="scientific">Wansuia hejianensis</name>
    <dbReference type="NCBI Taxonomy" id="2763667"/>
    <lineage>
        <taxon>Bacteria</taxon>
        <taxon>Bacillati</taxon>
        <taxon>Bacillota</taxon>
        <taxon>Clostridia</taxon>
        <taxon>Lachnospirales</taxon>
        <taxon>Lachnospiraceae</taxon>
        <taxon>Wansuia</taxon>
    </lineage>
</organism>
<dbReference type="NCBIfam" id="TIGR01382">
    <property type="entry name" value="PfpI"/>
    <property type="match status" value="1"/>
</dbReference>
<feature type="domain" description="DJ-1/PfpI" evidence="2">
    <location>
        <begin position="2"/>
        <end position="165"/>
    </location>
</feature>
<proteinExistence type="inferred from homology"/>
<dbReference type="CDD" id="cd03134">
    <property type="entry name" value="GATase1_PfpI_like"/>
    <property type="match status" value="1"/>
</dbReference>
<comment type="similarity">
    <text evidence="1">Belongs to the peptidase C56 family.</text>
</comment>
<dbReference type="RefSeq" id="WP_249322464.1">
    <property type="nucleotide sequence ID" value="NZ_JACRTK010000001.1"/>
</dbReference>
<dbReference type="PROSITE" id="PS51276">
    <property type="entry name" value="PEPTIDASE_C56_PFPI"/>
    <property type="match status" value="1"/>
</dbReference>
<dbReference type="InterPro" id="IPR002818">
    <property type="entry name" value="DJ-1/PfpI"/>
</dbReference>
<dbReference type="PANTHER" id="PTHR42733">
    <property type="entry name" value="DJ-1 PROTEIN"/>
    <property type="match status" value="1"/>
</dbReference>
<gene>
    <name evidence="3" type="ORF">H8689_00600</name>
</gene>